<accession>A0A7S1BE53</accession>
<evidence type="ECO:0000256" key="5">
    <source>
        <dbReference type="ARBA" id="ARBA00022847"/>
    </source>
</evidence>
<dbReference type="PROSITE" id="PS50850">
    <property type="entry name" value="MFS"/>
    <property type="match status" value="1"/>
</dbReference>
<feature type="transmembrane region" description="Helical" evidence="9">
    <location>
        <begin position="113"/>
        <end position="131"/>
    </location>
</feature>
<comment type="subcellular location">
    <subcellularLocation>
        <location evidence="1">Cell membrane</location>
        <topology evidence="1">Multi-pass membrane protein</topology>
    </subcellularLocation>
</comment>
<dbReference type="AlphaFoldDB" id="A0A7S1BE53"/>
<feature type="transmembrane region" description="Helical" evidence="9">
    <location>
        <begin position="362"/>
        <end position="384"/>
    </location>
</feature>
<evidence type="ECO:0000256" key="4">
    <source>
        <dbReference type="ARBA" id="ARBA00022692"/>
    </source>
</evidence>
<name>A0A7S1BE53_9STRA</name>
<feature type="transmembrane region" description="Helical" evidence="9">
    <location>
        <begin position="137"/>
        <end position="161"/>
    </location>
</feature>
<dbReference type="PANTHER" id="PTHR43528:SF1">
    <property type="entry name" value="ALPHA-KETOGLUTARATE PERMEASE"/>
    <property type="match status" value="1"/>
</dbReference>
<feature type="domain" description="Major facilitator superfamily (MFS) profile" evidence="10">
    <location>
        <begin position="41"/>
        <end position="450"/>
    </location>
</feature>
<protein>
    <recommendedName>
        <fullName evidence="10">Major facilitator superfamily (MFS) profile domain-containing protein</fullName>
    </recommendedName>
</protein>
<feature type="transmembrane region" description="Helical" evidence="9">
    <location>
        <begin position="396"/>
        <end position="415"/>
    </location>
</feature>
<feature type="region of interest" description="Disordered" evidence="8">
    <location>
        <begin position="479"/>
        <end position="501"/>
    </location>
</feature>
<feature type="transmembrane region" description="Helical" evidence="9">
    <location>
        <begin position="337"/>
        <end position="356"/>
    </location>
</feature>
<dbReference type="Gene3D" id="1.20.1250.20">
    <property type="entry name" value="MFS general substrate transporter like domains"/>
    <property type="match status" value="2"/>
</dbReference>
<dbReference type="Pfam" id="PF00083">
    <property type="entry name" value="Sugar_tr"/>
    <property type="match status" value="1"/>
</dbReference>
<feature type="compositionally biased region" description="Acidic residues" evidence="8">
    <location>
        <begin position="479"/>
        <end position="493"/>
    </location>
</feature>
<keyword evidence="3" id="KW-1003">Cell membrane</keyword>
<dbReference type="InterPro" id="IPR005829">
    <property type="entry name" value="Sugar_transporter_CS"/>
</dbReference>
<feature type="transmembrane region" description="Helical" evidence="9">
    <location>
        <begin position="304"/>
        <end position="325"/>
    </location>
</feature>
<dbReference type="EMBL" id="HBFR01015732">
    <property type="protein sequence ID" value="CAD8884233.1"/>
    <property type="molecule type" value="Transcribed_RNA"/>
</dbReference>
<evidence type="ECO:0000256" key="2">
    <source>
        <dbReference type="ARBA" id="ARBA00022448"/>
    </source>
</evidence>
<evidence type="ECO:0000259" key="10">
    <source>
        <dbReference type="PROSITE" id="PS50850"/>
    </source>
</evidence>
<keyword evidence="4 9" id="KW-0812">Transmembrane</keyword>
<gene>
    <name evidence="11" type="ORF">CHYS00102_LOCUS11430</name>
</gene>
<feature type="transmembrane region" description="Helical" evidence="9">
    <location>
        <begin position="182"/>
        <end position="201"/>
    </location>
</feature>
<evidence type="ECO:0000256" key="8">
    <source>
        <dbReference type="SAM" id="MobiDB-lite"/>
    </source>
</evidence>
<feature type="transmembrane region" description="Helical" evidence="9">
    <location>
        <begin position="213"/>
        <end position="232"/>
    </location>
</feature>
<feature type="transmembrane region" description="Helical" evidence="9">
    <location>
        <begin position="267"/>
        <end position="292"/>
    </location>
</feature>
<proteinExistence type="predicted"/>
<dbReference type="InterPro" id="IPR020846">
    <property type="entry name" value="MFS_dom"/>
</dbReference>
<dbReference type="GO" id="GO:0015293">
    <property type="term" value="F:symporter activity"/>
    <property type="evidence" value="ECO:0007669"/>
    <property type="project" value="UniProtKB-KW"/>
</dbReference>
<feature type="transmembrane region" description="Helical" evidence="9">
    <location>
        <begin position="427"/>
        <end position="445"/>
    </location>
</feature>
<sequence>MNESTKFAEEDEVEMTTTSDLNEVHFLPDDVPVTQESTCLRSFAGVAGNVMEWYDFAIFGFFGDVIGEVFFPKQAGHAAIVESFAVFGGAFLMRPVGGVVLGYIGDVYGRKKALEISIFLMAIPTFLMGLLPSYKSIGWPAIVMLVVVRLLQGMSVGGQLMASMVFTLENAPRNKWGYHGSFVLAAANLGTLLGGIVGYMMRKLCDEDQLISWGWRVPFLSGILVSVFGIYLKFYVPESDFHLASSQDQQKQNPLVAAFSKENRKSLLATVLVPMFWSGGFYTCFVWMAIYMTDLIESPVQDAFLVNSLSLFLSCILVFPIAGILSDIFGRRNIMTIGAVLMILFAPIMVVIIGSGEERHALFAQICLGLMLSLWGAPMCSWLTESFPPEIRLTSVSVGYNVAQCLVGGSAPFLATLMVDNISVSSPGYFISILALLSLIGLFVAPQPGGYDYLRCMFKAEVNEFRIVKNSEIPLDDVFTIDDDDDDDEDEDDFRNIPSIS</sequence>
<organism evidence="11">
    <name type="scientific">Corethron hystrix</name>
    <dbReference type="NCBI Taxonomy" id="216773"/>
    <lineage>
        <taxon>Eukaryota</taxon>
        <taxon>Sar</taxon>
        <taxon>Stramenopiles</taxon>
        <taxon>Ochrophyta</taxon>
        <taxon>Bacillariophyta</taxon>
        <taxon>Coscinodiscophyceae</taxon>
        <taxon>Corethrophycidae</taxon>
        <taxon>Corethrales</taxon>
        <taxon>Corethraceae</taxon>
        <taxon>Corethron</taxon>
    </lineage>
</organism>
<dbReference type="SUPFAM" id="SSF103473">
    <property type="entry name" value="MFS general substrate transporter"/>
    <property type="match status" value="1"/>
</dbReference>
<keyword evidence="2" id="KW-0813">Transport</keyword>
<evidence type="ECO:0000256" key="7">
    <source>
        <dbReference type="ARBA" id="ARBA00023136"/>
    </source>
</evidence>
<dbReference type="PANTHER" id="PTHR43528">
    <property type="entry name" value="ALPHA-KETOGLUTARATE PERMEASE"/>
    <property type="match status" value="1"/>
</dbReference>
<dbReference type="GO" id="GO:0005886">
    <property type="term" value="C:plasma membrane"/>
    <property type="evidence" value="ECO:0007669"/>
    <property type="project" value="UniProtKB-SubCell"/>
</dbReference>
<keyword evidence="7 9" id="KW-0472">Membrane</keyword>
<keyword evidence="6 9" id="KW-1133">Transmembrane helix</keyword>
<dbReference type="PROSITE" id="PS00216">
    <property type="entry name" value="SUGAR_TRANSPORT_1"/>
    <property type="match status" value="1"/>
</dbReference>
<dbReference type="InterPro" id="IPR051084">
    <property type="entry name" value="H+-coupled_symporters"/>
</dbReference>
<reference evidence="11" key="1">
    <citation type="submission" date="2021-01" db="EMBL/GenBank/DDBJ databases">
        <authorList>
            <person name="Corre E."/>
            <person name="Pelletier E."/>
            <person name="Niang G."/>
            <person name="Scheremetjew M."/>
            <person name="Finn R."/>
            <person name="Kale V."/>
            <person name="Holt S."/>
            <person name="Cochrane G."/>
            <person name="Meng A."/>
            <person name="Brown T."/>
            <person name="Cohen L."/>
        </authorList>
    </citation>
    <scope>NUCLEOTIDE SEQUENCE</scope>
    <source>
        <strain evidence="11">308</strain>
    </source>
</reference>
<dbReference type="InterPro" id="IPR005828">
    <property type="entry name" value="MFS_sugar_transport-like"/>
</dbReference>
<dbReference type="InterPro" id="IPR036259">
    <property type="entry name" value="MFS_trans_sf"/>
</dbReference>
<evidence type="ECO:0000256" key="3">
    <source>
        <dbReference type="ARBA" id="ARBA00022475"/>
    </source>
</evidence>
<keyword evidence="5" id="KW-0769">Symport</keyword>
<evidence type="ECO:0000256" key="6">
    <source>
        <dbReference type="ARBA" id="ARBA00022989"/>
    </source>
</evidence>
<evidence type="ECO:0000313" key="11">
    <source>
        <dbReference type="EMBL" id="CAD8884233.1"/>
    </source>
</evidence>
<evidence type="ECO:0000256" key="1">
    <source>
        <dbReference type="ARBA" id="ARBA00004651"/>
    </source>
</evidence>
<evidence type="ECO:0000256" key="9">
    <source>
        <dbReference type="SAM" id="Phobius"/>
    </source>
</evidence>